<evidence type="ECO:0000256" key="2">
    <source>
        <dbReference type="SAM" id="Phobius"/>
    </source>
</evidence>
<reference evidence="4 5" key="1">
    <citation type="submission" date="2018-09" db="EMBL/GenBank/DDBJ databases">
        <title>Sphingomonas peninsula sp. nov., isolated from fildes peninsula, Antarctic soil.</title>
        <authorList>
            <person name="Yingchao G."/>
        </authorList>
    </citation>
    <scope>NUCLEOTIDE SEQUENCE [LARGE SCALE GENOMIC DNA]</scope>
    <source>
        <strain evidence="4 5">YZ-8</strain>
    </source>
</reference>
<name>A0A494TAF7_SPHPE</name>
<gene>
    <name evidence="4" type="ORF">D3Y57_08555</name>
</gene>
<feature type="domain" description="Putative Flp pilus-assembly TadG-like N-terminal" evidence="3">
    <location>
        <begin position="27"/>
        <end position="72"/>
    </location>
</feature>
<dbReference type="InterPro" id="IPR028087">
    <property type="entry name" value="Tad_N"/>
</dbReference>
<accession>A0A494TAF7</accession>
<proteinExistence type="predicted"/>
<evidence type="ECO:0000313" key="4">
    <source>
        <dbReference type="EMBL" id="AYJ86010.1"/>
    </source>
</evidence>
<keyword evidence="2" id="KW-1133">Transmembrane helix</keyword>
<dbReference type="OrthoDB" id="7624353at2"/>
<evidence type="ECO:0000256" key="1">
    <source>
        <dbReference type="SAM" id="MobiDB-lite"/>
    </source>
</evidence>
<keyword evidence="5" id="KW-1185">Reference proteome</keyword>
<dbReference type="KEGG" id="spha:D3Y57_08555"/>
<dbReference type="AlphaFoldDB" id="A0A494TAF7"/>
<feature type="region of interest" description="Disordered" evidence="1">
    <location>
        <begin position="265"/>
        <end position="286"/>
    </location>
</feature>
<dbReference type="Proteomes" id="UP000276254">
    <property type="component" value="Chromosome"/>
</dbReference>
<keyword evidence="2" id="KW-0812">Transmembrane</keyword>
<sequence length="627" mass="66134">MMKKFLSFRSSAALFGFIARLKADQRGGVLMIMGFSVIPLTFLVGFGVDYSRAMSLQTHLNAAADAAALAAVAPAMILQSNGASTSAATNMFNAQAAMVTGYQNLQMTPTVIDGTPGTNGALGYLRKATVTYTVQSINVFGGILGANTLTVSGTSTASAAQPPNVDFYLAMDNSPSMLLPATSDGVTKIIAATKNTTDTNLPSGCAFACHAQVPHSDSIFIKDPPGRHILLSTGYYTSGSAKQNVFYRWAKAPVTPANVLYDSSGNTMETSSTSVSSSDTGSGSNRVVKTTTTVTTTKYTITNDLDTGPVNINKVVTATPTIVSTTYKSNGTTVNNTTTSAGTVTSNTTVYDTGYWADGYWLTHNYGQIFRSPSSIVLRKDEVVSAASQLIPFASSQAAQYHVTYQAQMFSFDWTRPNGTSPVKTLNSLTNVASYSSGFSAAALFPADDYWWKNSQPTNGTNNNDRSTEITNMLTVMKTTIPTAGSGAPGAVPQKILFIITDGMLDQPNGSGRYFGPLQASDLTLCTAIKAKGIKIAILYTQYLPESLVGDMNFSQPYVAPFLPPPPFPYPPGNAGSSDQVLTALQSCASPGNNGAPLVQTVTANDDITTALQQLFSTALQSARLVQ</sequence>
<dbReference type="EMBL" id="CP032829">
    <property type="protein sequence ID" value="AYJ86010.1"/>
    <property type="molecule type" value="Genomic_DNA"/>
</dbReference>
<keyword evidence="2" id="KW-0472">Membrane</keyword>
<dbReference type="Pfam" id="PF13400">
    <property type="entry name" value="Tad"/>
    <property type="match status" value="1"/>
</dbReference>
<feature type="transmembrane region" description="Helical" evidence="2">
    <location>
        <begin position="29"/>
        <end position="48"/>
    </location>
</feature>
<evidence type="ECO:0000259" key="3">
    <source>
        <dbReference type="Pfam" id="PF13400"/>
    </source>
</evidence>
<organism evidence="4 5">
    <name type="scientific">Sphingomonas paeninsulae</name>
    <dbReference type="NCBI Taxonomy" id="2319844"/>
    <lineage>
        <taxon>Bacteria</taxon>
        <taxon>Pseudomonadati</taxon>
        <taxon>Pseudomonadota</taxon>
        <taxon>Alphaproteobacteria</taxon>
        <taxon>Sphingomonadales</taxon>
        <taxon>Sphingomonadaceae</taxon>
        <taxon>Sphingomonas</taxon>
    </lineage>
</organism>
<evidence type="ECO:0000313" key="5">
    <source>
        <dbReference type="Proteomes" id="UP000276254"/>
    </source>
</evidence>
<feature type="compositionally biased region" description="Low complexity" evidence="1">
    <location>
        <begin position="270"/>
        <end position="286"/>
    </location>
</feature>
<protein>
    <recommendedName>
        <fullName evidence="3">Putative Flp pilus-assembly TadG-like N-terminal domain-containing protein</fullName>
    </recommendedName>
</protein>